<dbReference type="Gene3D" id="2.40.330.10">
    <property type="entry name" value="DNA-binding pseudobarrel domain"/>
    <property type="match status" value="1"/>
</dbReference>
<evidence type="ECO:0000256" key="2">
    <source>
        <dbReference type="ARBA" id="ARBA00023015"/>
    </source>
</evidence>
<feature type="domain" description="TF-B3" evidence="7">
    <location>
        <begin position="106"/>
        <end position="196"/>
    </location>
</feature>
<comment type="subcellular location">
    <subcellularLocation>
        <location evidence="1">Nucleus</location>
    </subcellularLocation>
</comment>
<dbReference type="InterPro" id="IPR044837">
    <property type="entry name" value="REM16-like"/>
</dbReference>
<protein>
    <recommendedName>
        <fullName evidence="7">TF-B3 domain-containing protein</fullName>
    </recommendedName>
</protein>
<evidence type="ECO:0000313" key="8">
    <source>
        <dbReference type="EMBL" id="GAA0159569.1"/>
    </source>
</evidence>
<dbReference type="AlphaFoldDB" id="A0AAV3Q678"/>
<name>A0AAV3Q678_LITER</name>
<evidence type="ECO:0000256" key="4">
    <source>
        <dbReference type="ARBA" id="ARBA00023163"/>
    </source>
</evidence>
<dbReference type="GO" id="GO:0005634">
    <property type="term" value="C:nucleus"/>
    <property type="evidence" value="ECO:0007669"/>
    <property type="project" value="UniProtKB-SubCell"/>
</dbReference>
<dbReference type="PANTHER" id="PTHR31391">
    <property type="entry name" value="B3 DOMAIN-CONTAINING PROTEIN OS11G0197600-RELATED"/>
    <property type="match status" value="1"/>
</dbReference>
<evidence type="ECO:0000256" key="6">
    <source>
        <dbReference type="SAM" id="MobiDB-lite"/>
    </source>
</evidence>
<comment type="caution">
    <text evidence="8">The sequence shown here is derived from an EMBL/GenBank/DDBJ whole genome shotgun (WGS) entry which is preliminary data.</text>
</comment>
<feature type="region of interest" description="Disordered" evidence="6">
    <location>
        <begin position="22"/>
        <end position="68"/>
    </location>
</feature>
<dbReference type="EMBL" id="BAABME010003632">
    <property type="protein sequence ID" value="GAA0159569.1"/>
    <property type="molecule type" value="Genomic_DNA"/>
</dbReference>
<dbReference type="PROSITE" id="PS50863">
    <property type="entry name" value="B3"/>
    <property type="match status" value="1"/>
</dbReference>
<accession>A0AAV3Q678</accession>
<sequence length="229" mass="26424">MEEINEIRRNYFAAVPDREIQGSSTTQVVEKMKSGHESKNEISSVKPESVQSREMQQLNSEKPVKLERNRRRTKAHDVYIDIEAKFSVIERAYRVLRSLTNEFPYFQKCMLASNVCHSFWMIFPTGFCKFLPNCDSTVTLVDESGVECETTYLFDRRGLSAGWRRFSISHKLLKGDILVFQLIDHCKFKVRIVRVYDVDVLDAASCLMHMVASSGTTYSDVGKKQEKRG</sequence>
<dbReference type="Pfam" id="PF02362">
    <property type="entry name" value="B3"/>
    <property type="match status" value="1"/>
</dbReference>
<proteinExistence type="predicted"/>
<keyword evidence="3" id="KW-0238">DNA-binding</keyword>
<dbReference type="CDD" id="cd10017">
    <property type="entry name" value="B3_DNA"/>
    <property type="match status" value="1"/>
</dbReference>
<gene>
    <name evidence="8" type="ORF">LIER_16311</name>
</gene>
<keyword evidence="9" id="KW-1185">Reference proteome</keyword>
<reference evidence="8 9" key="1">
    <citation type="submission" date="2024-01" db="EMBL/GenBank/DDBJ databases">
        <title>The complete chloroplast genome sequence of Lithospermum erythrorhizon: insights into the phylogenetic relationship among Boraginaceae species and the maternal lineages of purple gromwells.</title>
        <authorList>
            <person name="Okada T."/>
            <person name="Watanabe K."/>
        </authorList>
    </citation>
    <scope>NUCLEOTIDE SEQUENCE [LARGE SCALE GENOMIC DNA]</scope>
</reference>
<keyword evidence="4" id="KW-0804">Transcription</keyword>
<dbReference type="PANTHER" id="PTHR31391:SF67">
    <property type="entry name" value="TF-B3 DOMAIN-CONTAINING PROTEIN"/>
    <property type="match status" value="1"/>
</dbReference>
<dbReference type="SUPFAM" id="SSF101936">
    <property type="entry name" value="DNA-binding pseudobarrel domain"/>
    <property type="match status" value="1"/>
</dbReference>
<organism evidence="8 9">
    <name type="scientific">Lithospermum erythrorhizon</name>
    <name type="common">Purple gromwell</name>
    <name type="synonym">Lithospermum officinale var. erythrorhizon</name>
    <dbReference type="NCBI Taxonomy" id="34254"/>
    <lineage>
        <taxon>Eukaryota</taxon>
        <taxon>Viridiplantae</taxon>
        <taxon>Streptophyta</taxon>
        <taxon>Embryophyta</taxon>
        <taxon>Tracheophyta</taxon>
        <taxon>Spermatophyta</taxon>
        <taxon>Magnoliopsida</taxon>
        <taxon>eudicotyledons</taxon>
        <taxon>Gunneridae</taxon>
        <taxon>Pentapetalae</taxon>
        <taxon>asterids</taxon>
        <taxon>lamiids</taxon>
        <taxon>Boraginales</taxon>
        <taxon>Boraginaceae</taxon>
        <taxon>Boraginoideae</taxon>
        <taxon>Lithospermeae</taxon>
        <taxon>Lithospermum</taxon>
    </lineage>
</organism>
<evidence type="ECO:0000256" key="3">
    <source>
        <dbReference type="ARBA" id="ARBA00023125"/>
    </source>
</evidence>
<evidence type="ECO:0000259" key="7">
    <source>
        <dbReference type="PROSITE" id="PS50863"/>
    </source>
</evidence>
<keyword evidence="5" id="KW-0539">Nucleus</keyword>
<evidence type="ECO:0000313" key="9">
    <source>
        <dbReference type="Proteomes" id="UP001454036"/>
    </source>
</evidence>
<dbReference type="GO" id="GO:0003677">
    <property type="term" value="F:DNA binding"/>
    <property type="evidence" value="ECO:0007669"/>
    <property type="project" value="UniProtKB-KW"/>
</dbReference>
<keyword evidence="2" id="KW-0805">Transcription regulation</keyword>
<dbReference type="InterPro" id="IPR003340">
    <property type="entry name" value="B3_DNA-bd"/>
</dbReference>
<dbReference type="InterPro" id="IPR015300">
    <property type="entry name" value="DNA-bd_pseudobarrel_sf"/>
</dbReference>
<dbReference type="Proteomes" id="UP001454036">
    <property type="component" value="Unassembled WGS sequence"/>
</dbReference>
<dbReference type="SMART" id="SM01019">
    <property type="entry name" value="B3"/>
    <property type="match status" value="1"/>
</dbReference>
<feature type="compositionally biased region" description="Basic and acidic residues" evidence="6">
    <location>
        <begin position="30"/>
        <end position="40"/>
    </location>
</feature>
<evidence type="ECO:0000256" key="1">
    <source>
        <dbReference type="ARBA" id="ARBA00004123"/>
    </source>
</evidence>
<evidence type="ECO:0000256" key="5">
    <source>
        <dbReference type="ARBA" id="ARBA00023242"/>
    </source>
</evidence>
<feature type="compositionally biased region" description="Polar residues" evidence="6">
    <location>
        <begin position="49"/>
        <end position="60"/>
    </location>
</feature>